<name>A0ABR5YDM8_9SPHN</name>
<keyword evidence="2" id="KW-1185">Reference proteome</keyword>
<evidence type="ECO:0000313" key="2">
    <source>
        <dbReference type="Proteomes" id="UP000076609"/>
    </source>
</evidence>
<evidence type="ECO:0000313" key="1">
    <source>
        <dbReference type="EMBL" id="KZE16292.1"/>
    </source>
</evidence>
<reference evidence="2" key="1">
    <citation type="submission" date="2016-01" db="EMBL/GenBank/DDBJ databases">
        <title>Draft genome of Chromobacterium sp. F49.</title>
        <authorList>
            <person name="Hong K.W."/>
        </authorList>
    </citation>
    <scope>NUCLEOTIDE SEQUENCE [LARGE SCALE GENOMIC DNA]</scope>
    <source>
        <strain evidence="2">CN3</strain>
    </source>
</reference>
<gene>
    <name evidence="1" type="ORF">AVT10_12410</name>
</gene>
<dbReference type="EMBL" id="LQQO01000008">
    <property type="protein sequence ID" value="KZE16292.1"/>
    <property type="molecule type" value="Genomic_DNA"/>
</dbReference>
<comment type="caution">
    <text evidence="1">The sequence shown here is derived from an EMBL/GenBank/DDBJ whole genome shotgun (WGS) entry which is preliminary data.</text>
</comment>
<dbReference type="RefSeq" id="WP_066689458.1">
    <property type="nucleotide sequence ID" value="NZ_CP117025.1"/>
</dbReference>
<dbReference type="Pfam" id="PF07704">
    <property type="entry name" value="PSK_trans_fac"/>
    <property type="match status" value="1"/>
</dbReference>
<organism evidence="1 2">
    <name type="scientific">Sphingomonas hankookensis</name>
    <dbReference type="NCBI Taxonomy" id="563996"/>
    <lineage>
        <taxon>Bacteria</taxon>
        <taxon>Pseudomonadati</taxon>
        <taxon>Pseudomonadota</taxon>
        <taxon>Alphaproteobacteria</taxon>
        <taxon>Sphingomonadales</taxon>
        <taxon>Sphingomonadaceae</taxon>
        <taxon>Sphingomonas</taxon>
    </lineage>
</organism>
<proteinExistence type="predicted"/>
<evidence type="ECO:0008006" key="3">
    <source>
        <dbReference type="Google" id="ProtNLM"/>
    </source>
</evidence>
<dbReference type="InterPro" id="IPR011660">
    <property type="entry name" value="VapB-like"/>
</dbReference>
<accession>A0ABR5YDM8</accession>
<sequence>MASLYIKDPETAAAVARVAKRLGTSKTQAVRDAIRRVEDDLDKATRRQNLHEWMREYRKKNPLPPPTGLKADKAFYDWLSGEEDVVDPVR</sequence>
<protein>
    <recommendedName>
        <fullName evidence="3">Transcription factor</fullName>
    </recommendedName>
</protein>
<dbReference type="Proteomes" id="UP000076609">
    <property type="component" value="Unassembled WGS sequence"/>
</dbReference>